<dbReference type="PhylomeDB" id="A0A0H3CCL1"/>
<dbReference type="PATRIC" id="fig|565050.3.peg.2571"/>
<gene>
    <name evidence="4" type="ordered locus">CCNA_02622</name>
</gene>
<accession>A0A0H3CCL1</accession>
<dbReference type="Pfam" id="PF17899">
    <property type="entry name" value="Peptidase_M61_N"/>
    <property type="match status" value="1"/>
</dbReference>
<evidence type="ECO:0000313" key="4">
    <source>
        <dbReference type="EMBL" id="ACL96087.1"/>
    </source>
</evidence>
<reference evidence="4 5" key="1">
    <citation type="journal article" date="2010" name="J. Bacteriol.">
        <title>The genetic basis of laboratory adaptation in Caulobacter crescentus.</title>
        <authorList>
            <person name="Marks M.E."/>
            <person name="Castro-Rojas C.M."/>
            <person name="Teiling C."/>
            <person name="Du L."/>
            <person name="Kapatral V."/>
            <person name="Walunas T.L."/>
            <person name="Crosson S."/>
        </authorList>
    </citation>
    <scope>NUCLEOTIDE SEQUENCE [LARGE SCALE GENOMIC DNA]</scope>
    <source>
        <strain evidence="5">NA1000 / CB15N</strain>
    </source>
</reference>
<name>A0A0H3CCL1_CAUVN</name>
<feature type="domain" description="Peptidase M61 N-terminal" evidence="3">
    <location>
        <begin position="31"/>
        <end position="196"/>
    </location>
</feature>
<sequence>MRKLLLGLSALTLATASAAAAQDPGPAAPVQYEVAFPNATHREARITATFRKVPKGALQLRMSRSSPGRYAIHEFAKNVYQVTAVDGAGKPLKVDRAEPYGWSVSGHDGTVKVTYTLYADRGDGTYSQIDTTHAHLNMPATFLWAVGYHDKPIRVRFERADPSWKIATQLPPVAGQPDSFWAPNLQYFMDSPTELSAMTVREWKVTDKGRDYTFRLALHHTGTEADADTFAEKLKAIVPEHIKVFGELPKFDYGEYTFIADYMPQITGDGMEHRNSTFISQPRSLFRGNFSQLGTASHELFHAWNVERIRPAELEPFDFTKANPTPSLWLAEGFTQYYGPLLIRRAGQSSMDEFLTGLSGTLNGVVNGPGRLYGSPQEMSLRAPFVDAAAALDPVNPNIFTSYYPYGAVIGLALDLQLRGRDKPLSLDDFMKQMWRAHGVTEKPYTPADVRAALAKTTGDQAFADAFFKASIEGSALPDFAPLLERAGLKLRQKAPKKAWLGAARVKVSGTELLLDAPPVPNSPLYGAGVEVGDRIISIGRFVFANESDWTDALDRLKPGEAMTVQFIQRGQVREAPMTIAADPTLEVVRFEKVDLKPTEAQLAFRTAWLGAEAEAAK</sequence>
<dbReference type="InterPro" id="IPR024191">
    <property type="entry name" value="Peptidase_M61"/>
</dbReference>
<keyword evidence="4" id="KW-0645">Protease</keyword>
<dbReference type="RefSeq" id="YP_002517995.1">
    <property type="nucleotide sequence ID" value="NC_011916.1"/>
</dbReference>
<feature type="chain" id="PRO_5002606196" evidence="1">
    <location>
        <begin position="22"/>
        <end position="618"/>
    </location>
</feature>
<feature type="domain" description="Peptidase M61 catalytic" evidence="2">
    <location>
        <begin position="293"/>
        <end position="410"/>
    </location>
</feature>
<dbReference type="Pfam" id="PF05299">
    <property type="entry name" value="Peptidase_M61"/>
    <property type="match status" value="1"/>
</dbReference>
<dbReference type="Gene3D" id="2.30.42.10">
    <property type="match status" value="1"/>
</dbReference>
<dbReference type="AlphaFoldDB" id="A0A0H3CCL1"/>
<protein>
    <submittedName>
        <fullName evidence="4">M61 glycyl aminopeptidase</fullName>
    </submittedName>
</protein>
<evidence type="ECO:0000313" key="5">
    <source>
        <dbReference type="Proteomes" id="UP000001364"/>
    </source>
</evidence>
<keyword evidence="5" id="KW-1185">Reference proteome</keyword>
<dbReference type="OrthoDB" id="9778516at2"/>
<dbReference type="InterPro" id="IPR036034">
    <property type="entry name" value="PDZ_sf"/>
</dbReference>
<proteinExistence type="predicted"/>
<dbReference type="RefSeq" id="WP_010920396.1">
    <property type="nucleotide sequence ID" value="NC_011916.1"/>
</dbReference>
<dbReference type="EMBL" id="CP001340">
    <property type="protein sequence ID" value="ACL96087.1"/>
    <property type="molecule type" value="Genomic_DNA"/>
</dbReference>
<evidence type="ECO:0000259" key="2">
    <source>
        <dbReference type="Pfam" id="PF05299"/>
    </source>
</evidence>
<dbReference type="InterPro" id="IPR040756">
    <property type="entry name" value="Peptidase_M61_N"/>
</dbReference>
<dbReference type="SUPFAM" id="SSF50156">
    <property type="entry name" value="PDZ domain-like"/>
    <property type="match status" value="1"/>
</dbReference>
<keyword evidence="4" id="KW-0031">Aminopeptidase</keyword>
<dbReference type="Proteomes" id="UP000001364">
    <property type="component" value="Chromosome"/>
</dbReference>
<dbReference type="KEGG" id="ccs:CCNA_02622"/>
<dbReference type="InterPro" id="IPR027268">
    <property type="entry name" value="Peptidase_M4/M1_CTD_sf"/>
</dbReference>
<dbReference type="GeneID" id="7332972"/>
<dbReference type="Gene3D" id="1.10.390.10">
    <property type="entry name" value="Neutral Protease Domain 2"/>
    <property type="match status" value="1"/>
</dbReference>
<organism evidence="4 5">
    <name type="scientific">Caulobacter vibrioides (strain NA1000 / CB15N)</name>
    <name type="common">Caulobacter crescentus</name>
    <dbReference type="NCBI Taxonomy" id="565050"/>
    <lineage>
        <taxon>Bacteria</taxon>
        <taxon>Pseudomonadati</taxon>
        <taxon>Pseudomonadota</taxon>
        <taxon>Alphaproteobacteria</taxon>
        <taxon>Caulobacterales</taxon>
        <taxon>Caulobacteraceae</taxon>
        <taxon>Caulobacter</taxon>
    </lineage>
</organism>
<dbReference type="InterPro" id="IPR007963">
    <property type="entry name" value="Peptidase_M61_catalytic"/>
</dbReference>
<dbReference type="Gene3D" id="2.60.40.3650">
    <property type="match status" value="1"/>
</dbReference>
<evidence type="ECO:0000259" key="3">
    <source>
        <dbReference type="Pfam" id="PF17899"/>
    </source>
</evidence>
<keyword evidence="4" id="KW-0378">Hydrolase</keyword>
<keyword evidence="1" id="KW-0732">Signal</keyword>
<dbReference type="SUPFAM" id="SSF55486">
    <property type="entry name" value="Metalloproteases ('zincins'), catalytic domain"/>
    <property type="match status" value="1"/>
</dbReference>
<evidence type="ECO:0000256" key="1">
    <source>
        <dbReference type="SAM" id="SignalP"/>
    </source>
</evidence>
<feature type="signal peptide" evidence="1">
    <location>
        <begin position="1"/>
        <end position="21"/>
    </location>
</feature>
<dbReference type="GO" id="GO:0004177">
    <property type="term" value="F:aminopeptidase activity"/>
    <property type="evidence" value="ECO:0007669"/>
    <property type="project" value="UniProtKB-KW"/>
</dbReference>
<dbReference type="PIRSF" id="PIRSF016493">
    <property type="entry name" value="Glycyl_aminpptds"/>
    <property type="match status" value="1"/>
</dbReference>
<dbReference type="SMR" id="A0A0H3CCL1"/>
<dbReference type="HOGENOM" id="CLU_022755_0_1_5"/>